<accession>A0A6I3SGT3</accession>
<evidence type="ECO:0000313" key="2">
    <source>
        <dbReference type="Proteomes" id="UP000430670"/>
    </source>
</evidence>
<protein>
    <submittedName>
        <fullName evidence="1">Uncharacterized protein</fullName>
    </submittedName>
</protein>
<dbReference type="AlphaFoldDB" id="A0A6I3SGT3"/>
<reference evidence="1 2" key="1">
    <citation type="submission" date="2019-11" db="EMBL/GenBank/DDBJ databases">
        <title>Whole-genome sequence of a the green, strictly anaerobic photosynthetic bacterium Heliobacillus mobilis DSM 6151.</title>
        <authorList>
            <person name="Kyndt J.A."/>
            <person name="Meyer T.E."/>
        </authorList>
    </citation>
    <scope>NUCLEOTIDE SEQUENCE [LARGE SCALE GENOMIC DNA]</scope>
    <source>
        <strain evidence="1 2">DSM 6151</strain>
    </source>
</reference>
<dbReference type="Proteomes" id="UP000430670">
    <property type="component" value="Unassembled WGS sequence"/>
</dbReference>
<name>A0A6I3SGT3_HELMO</name>
<keyword evidence="2" id="KW-1185">Reference proteome</keyword>
<evidence type="ECO:0000313" key="1">
    <source>
        <dbReference type="EMBL" id="MTV48054.1"/>
    </source>
</evidence>
<dbReference type="EMBL" id="WNKU01000002">
    <property type="protein sequence ID" value="MTV48054.1"/>
    <property type="molecule type" value="Genomic_DNA"/>
</dbReference>
<comment type="caution">
    <text evidence="1">The sequence shown here is derived from an EMBL/GenBank/DDBJ whole genome shotgun (WGS) entry which is preliminary data.</text>
</comment>
<proteinExistence type="predicted"/>
<sequence length="84" mass="9510">MVAQGVLSRVMDALDLETFLVCSSEEEGKELAIRLMKSLGFQDVDLVFIRFGGPGARIRVRAYIYRPGQDYAWVRQIDDGEKRG</sequence>
<dbReference type="OrthoDB" id="1684747at2"/>
<gene>
    <name evidence="1" type="ORF">GJ688_03545</name>
</gene>
<organism evidence="1 2">
    <name type="scientific">Heliobacterium mobile</name>
    <name type="common">Heliobacillus mobilis</name>
    <dbReference type="NCBI Taxonomy" id="28064"/>
    <lineage>
        <taxon>Bacteria</taxon>
        <taxon>Bacillati</taxon>
        <taxon>Bacillota</taxon>
        <taxon>Clostridia</taxon>
        <taxon>Eubacteriales</taxon>
        <taxon>Heliobacteriaceae</taxon>
        <taxon>Heliobacterium</taxon>
    </lineage>
</organism>